<sequence length="212" mass="24324">MATITLPYFVPSNELPQPLPSTEEIHNAKKYNEDGAHTLVRIGPHMIKYGSNVNLIEGENMLFVNRETKSTVPVPRVYAIYATLGRCRRTNVEVDTNYITMEYIEDGPFDTEDEFNEAMRRKAMFNGYMGERVEFYRHAFPAVFKGHKPVFTHGDFQRENIMVKRIPSPASAEVQDSKANDDTFEVVIIDWENSGWYPEYWESALALVSCGP</sequence>
<dbReference type="OMA" id="TISCRFK"/>
<gene>
    <name evidence="1" type="ORF">SS1G_11469</name>
</gene>
<dbReference type="KEGG" id="ssl:SS1G_11469"/>
<evidence type="ECO:0008006" key="3">
    <source>
        <dbReference type="Google" id="ProtNLM"/>
    </source>
</evidence>
<dbReference type="RefSeq" id="XP_001587477.1">
    <property type="nucleotide sequence ID" value="XM_001587427.1"/>
</dbReference>
<dbReference type="EMBL" id="CH476638">
    <property type="protein sequence ID" value="EDN95591.1"/>
    <property type="molecule type" value="Genomic_DNA"/>
</dbReference>
<evidence type="ECO:0000313" key="1">
    <source>
        <dbReference type="EMBL" id="EDN95591.1"/>
    </source>
</evidence>
<name>A7F1J9_SCLS1</name>
<evidence type="ECO:0000313" key="2">
    <source>
        <dbReference type="Proteomes" id="UP000001312"/>
    </source>
</evidence>
<reference evidence="2" key="1">
    <citation type="journal article" date="2011" name="PLoS Genet.">
        <title>Genomic analysis of the necrotrophic fungal pathogens Sclerotinia sclerotiorum and Botrytis cinerea.</title>
        <authorList>
            <person name="Amselem J."/>
            <person name="Cuomo C.A."/>
            <person name="van Kan J.A."/>
            <person name="Viaud M."/>
            <person name="Benito E.P."/>
            <person name="Couloux A."/>
            <person name="Coutinho P.M."/>
            <person name="de Vries R.P."/>
            <person name="Dyer P.S."/>
            <person name="Fillinger S."/>
            <person name="Fournier E."/>
            <person name="Gout L."/>
            <person name="Hahn M."/>
            <person name="Kohn L."/>
            <person name="Lapalu N."/>
            <person name="Plummer K.M."/>
            <person name="Pradier J.M."/>
            <person name="Quevillon E."/>
            <person name="Sharon A."/>
            <person name="Simon A."/>
            <person name="ten Have A."/>
            <person name="Tudzynski B."/>
            <person name="Tudzynski P."/>
            <person name="Wincker P."/>
            <person name="Andrew M."/>
            <person name="Anthouard V."/>
            <person name="Beever R.E."/>
            <person name="Beffa R."/>
            <person name="Benoit I."/>
            <person name="Bouzid O."/>
            <person name="Brault B."/>
            <person name="Chen Z."/>
            <person name="Choquer M."/>
            <person name="Collemare J."/>
            <person name="Cotton P."/>
            <person name="Danchin E.G."/>
            <person name="Da Silva C."/>
            <person name="Gautier A."/>
            <person name="Giraud C."/>
            <person name="Giraud T."/>
            <person name="Gonzalez C."/>
            <person name="Grossetete S."/>
            <person name="Guldener U."/>
            <person name="Henrissat B."/>
            <person name="Howlett B.J."/>
            <person name="Kodira C."/>
            <person name="Kretschmer M."/>
            <person name="Lappartient A."/>
            <person name="Leroch M."/>
            <person name="Levis C."/>
            <person name="Mauceli E."/>
            <person name="Neuveglise C."/>
            <person name="Oeser B."/>
            <person name="Pearson M."/>
            <person name="Poulain J."/>
            <person name="Poussereau N."/>
            <person name="Quesneville H."/>
            <person name="Rascle C."/>
            <person name="Schumacher J."/>
            <person name="Segurens B."/>
            <person name="Sexton A."/>
            <person name="Silva E."/>
            <person name="Sirven C."/>
            <person name="Soanes D.M."/>
            <person name="Talbot N.J."/>
            <person name="Templeton M."/>
            <person name="Yandava C."/>
            <person name="Yarden O."/>
            <person name="Zeng Q."/>
            <person name="Rollins J.A."/>
            <person name="Lebrun M.H."/>
            <person name="Dickman M."/>
        </authorList>
    </citation>
    <scope>NUCLEOTIDE SEQUENCE [LARGE SCALE GENOMIC DNA]</scope>
    <source>
        <strain evidence="2">ATCC 18683 / 1980 / Ss-1</strain>
    </source>
</reference>
<dbReference type="PANTHER" id="PTHR21310:SF48">
    <property type="entry name" value="AMINOGLYCOSIDE PHOSPHOTRANSFERASE DOMAIN-CONTAINING PROTEIN"/>
    <property type="match status" value="1"/>
</dbReference>
<dbReference type="InterPro" id="IPR011009">
    <property type="entry name" value="Kinase-like_dom_sf"/>
</dbReference>
<dbReference type="Proteomes" id="UP000001312">
    <property type="component" value="Unassembled WGS sequence"/>
</dbReference>
<proteinExistence type="predicted"/>
<dbReference type="InParanoid" id="A7F1J9"/>
<dbReference type="GeneID" id="5483654"/>
<dbReference type="InterPro" id="IPR051678">
    <property type="entry name" value="AGP_Transferase"/>
</dbReference>
<dbReference type="PANTHER" id="PTHR21310">
    <property type="entry name" value="AMINOGLYCOSIDE PHOSPHOTRANSFERASE-RELATED-RELATED"/>
    <property type="match status" value="1"/>
</dbReference>
<protein>
    <recommendedName>
        <fullName evidence="3">Aminoglycoside phosphotransferase domain-containing protein</fullName>
    </recommendedName>
</protein>
<keyword evidence="2" id="KW-1185">Reference proteome</keyword>
<organism evidence="1 2">
    <name type="scientific">Sclerotinia sclerotiorum (strain ATCC 18683 / 1980 / Ss-1)</name>
    <name type="common">White mold</name>
    <name type="synonym">Whetzelinia sclerotiorum</name>
    <dbReference type="NCBI Taxonomy" id="665079"/>
    <lineage>
        <taxon>Eukaryota</taxon>
        <taxon>Fungi</taxon>
        <taxon>Dikarya</taxon>
        <taxon>Ascomycota</taxon>
        <taxon>Pezizomycotina</taxon>
        <taxon>Leotiomycetes</taxon>
        <taxon>Helotiales</taxon>
        <taxon>Sclerotiniaceae</taxon>
        <taxon>Sclerotinia</taxon>
    </lineage>
</organism>
<dbReference type="Gene3D" id="3.90.1200.10">
    <property type="match status" value="1"/>
</dbReference>
<accession>A7F1J9</accession>
<dbReference type="AlphaFoldDB" id="A7F1J9"/>
<dbReference type="SUPFAM" id="SSF56112">
    <property type="entry name" value="Protein kinase-like (PK-like)"/>
    <property type="match status" value="1"/>
</dbReference>